<evidence type="ECO:0000313" key="1">
    <source>
        <dbReference type="EMBL" id="KAG8184328.1"/>
    </source>
</evidence>
<dbReference type="Proteomes" id="UP000827092">
    <property type="component" value="Unassembled WGS sequence"/>
</dbReference>
<reference evidence="1 2" key="1">
    <citation type="journal article" date="2022" name="Nat. Ecol. Evol.">
        <title>A masculinizing supergene underlies an exaggerated male reproductive morph in a spider.</title>
        <authorList>
            <person name="Hendrickx F."/>
            <person name="De Corte Z."/>
            <person name="Sonet G."/>
            <person name="Van Belleghem S.M."/>
            <person name="Kostlbacher S."/>
            <person name="Vangestel C."/>
        </authorList>
    </citation>
    <scope>NUCLEOTIDE SEQUENCE [LARGE SCALE GENOMIC DNA]</scope>
    <source>
        <strain evidence="1">W744_W776</strain>
    </source>
</reference>
<comment type="caution">
    <text evidence="1">The sequence shown here is derived from an EMBL/GenBank/DDBJ whole genome shotgun (WGS) entry which is preliminary data.</text>
</comment>
<accession>A0AAV6UKW2</accession>
<dbReference type="EMBL" id="JAFNEN010000377">
    <property type="protein sequence ID" value="KAG8184328.1"/>
    <property type="molecule type" value="Genomic_DNA"/>
</dbReference>
<proteinExistence type="predicted"/>
<dbReference type="AlphaFoldDB" id="A0AAV6UKW2"/>
<organism evidence="1 2">
    <name type="scientific">Oedothorax gibbosus</name>
    <dbReference type="NCBI Taxonomy" id="931172"/>
    <lineage>
        <taxon>Eukaryota</taxon>
        <taxon>Metazoa</taxon>
        <taxon>Ecdysozoa</taxon>
        <taxon>Arthropoda</taxon>
        <taxon>Chelicerata</taxon>
        <taxon>Arachnida</taxon>
        <taxon>Araneae</taxon>
        <taxon>Araneomorphae</taxon>
        <taxon>Entelegynae</taxon>
        <taxon>Araneoidea</taxon>
        <taxon>Linyphiidae</taxon>
        <taxon>Erigoninae</taxon>
        <taxon>Oedothorax</taxon>
    </lineage>
</organism>
<name>A0AAV6UKW2_9ARAC</name>
<sequence>MLSTCSFYRKQGSCFDTNTATIVVLDPCPRARDWAPDAPPPLAGTRPGWADPSQEFLFLPLIAPLCVTHL</sequence>
<keyword evidence="2" id="KW-1185">Reference proteome</keyword>
<gene>
    <name evidence="1" type="ORF">JTE90_018733</name>
</gene>
<protein>
    <submittedName>
        <fullName evidence="1">Uncharacterized protein</fullName>
    </submittedName>
</protein>
<evidence type="ECO:0000313" key="2">
    <source>
        <dbReference type="Proteomes" id="UP000827092"/>
    </source>
</evidence>